<proteinExistence type="predicted"/>
<evidence type="ECO:0000313" key="2">
    <source>
        <dbReference type="Proteomes" id="UP000735302"/>
    </source>
</evidence>
<protein>
    <submittedName>
        <fullName evidence="1">Uncharacterized protein</fullName>
    </submittedName>
</protein>
<evidence type="ECO:0000313" key="1">
    <source>
        <dbReference type="EMBL" id="GFO45397.1"/>
    </source>
</evidence>
<dbReference type="EMBL" id="BLXT01008059">
    <property type="protein sequence ID" value="GFO45397.1"/>
    <property type="molecule type" value="Genomic_DNA"/>
</dbReference>
<keyword evidence="2" id="KW-1185">Reference proteome</keyword>
<accession>A0AAV4DMQ9</accession>
<organism evidence="1 2">
    <name type="scientific">Plakobranchus ocellatus</name>
    <dbReference type="NCBI Taxonomy" id="259542"/>
    <lineage>
        <taxon>Eukaryota</taxon>
        <taxon>Metazoa</taxon>
        <taxon>Spiralia</taxon>
        <taxon>Lophotrochozoa</taxon>
        <taxon>Mollusca</taxon>
        <taxon>Gastropoda</taxon>
        <taxon>Heterobranchia</taxon>
        <taxon>Euthyneura</taxon>
        <taxon>Panpulmonata</taxon>
        <taxon>Sacoglossa</taxon>
        <taxon>Placobranchoidea</taxon>
        <taxon>Plakobranchidae</taxon>
        <taxon>Plakobranchus</taxon>
    </lineage>
</organism>
<name>A0AAV4DMQ9_9GAST</name>
<reference evidence="1 2" key="1">
    <citation type="journal article" date="2021" name="Elife">
        <title>Chloroplast acquisition without the gene transfer in kleptoplastic sea slugs, Plakobranchus ocellatus.</title>
        <authorList>
            <person name="Maeda T."/>
            <person name="Takahashi S."/>
            <person name="Yoshida T."/>
            <person name="Shimamura S."/>
            <person name="Takaki Y."/>
            <person name="Nagai Y."/>
            <person name="Toyoda A."/>
            <person name="Suzuki Y."/>
            <person name="Arimoto A."/>
            <person name="Ishii H."/>
            <person name="Satoh N."/>
            <person name="Nishiyama T."/>
            <person name="Hasebe M."/>
            <person name="Maruyama T."/>
            <person name="Minagawa J."/>
            <person name="Obokata J."/>
            <person name="Shigenobu S."/>
        </authorList>
    </citation>
    <scope>NUCLEOTIDE SEQUENCE [LARGE SCALE GENOMIC DNA]</scope>
</reference>
<dbReference type="Proteomes" id="UP000735302">
    <property type="component" value="Unassembled WGS sequence"/>
</dbReference>
<dbReference type="AlphaFoldDB" id="A0AAV4DMQ9"/>
<comment type="caution">
    <text evidence="1">The sequence shown here is derived from an EMBL/GenBank/DDBJ whole genome shotgun (WGS) entry which is preliminary data.</text>
</comment>
<sequence length="106" mass="11461">MILHGHCAKASRPRNMFSVLQSSSKPGQVHVGHNNCNCNMWCKGLPVQPKAKTLVFTSEGGAKSWCGSAASMDSQRKSLLDGCNDWEFSAVSPKGTNILKSSKTHQ</sequence>
<gene>
    <name evidence="1" type="ORF">PoB_007190200</name>
</gene>